<dbReference type="PROSITE" id="PS50977">
    <property type="entry name" value="HTH_TETR_2"/>
    <property type="match status" value="1"/>
</dbReference>
<organism evidence="7 8">
    <name type="scientific">Streptomyces humicola</name>
    <dbReference type="NCBI Taxonomy" id="2953240"/>
    <lineage>
        <taxon>Bacteria</taxon>
        <taxon>Bacillati</taxon>
        <taxon>Actinomycetota</taxon>
        <taxon>Actinomycetes</taxon>
        <taxon>Kitasatosporales</taxon>
        <taxon>Streptomycetaceae</taxon>
        <taxon>Streptomyces</taxon>
    </lineage>
</organism>
<dbReference type="Gene3D" id="1.10.357.10">
    <property type="entry name" value="Tetracycline Repressor, domain 2"/>
    <property type="match status" value="1"/>
</dbReference>
<evidence type="ECO:0000256" key="4">
    <source>
        <dbReference type="PROSITE-ProRule" id="PRU00335"/>
    </source>
</evidence>
<evidence type="ECO:0000259" key="6">
    <source>
        <dbReference type="PROSITE" id="PS50977"/>
    </source>
</evidence>
<feature type="domain" description="HTH tetR-type" evidence="6">
    <location>
        <begin position="22"/>
        <end position="82"/>
    </location>
</feature>
<dbReference type="PANTHER" id="PTHR30055">
    <property type="entry name" value="HTH-TYPE TRANSCRIPTIONAL REGULATOR RUTR"/>
    <property type="match status" value="1"/>
</dbReference>
<gene>
    <name evidence="7" type="ORF">NGB36_20285</name>
</gene>
<keyword evidence="1" id="KW-0805">Transcription regulation</keyword>
<dbReference type="InterPro" id="IPR001647">
    <property type="entry name" value="HTH_TetR"/>
</dbReference>
<evidence type="ECO:0000313" key="8">
    <source>
        <dbReference type="Proteomes" id="UP001057702"/>
    </source>
</evidence>
<dbReference type="InterPro" id="IPR050109">
    <property type="entry name" value="HTH-type_TetR-like_transc_reg"/>
</dbReference>
<dbReference type="InterPro" id="IPR009057">
    <property type="entry name" value="Homeodomain-like_sf"/>
</dbReference>
<dbReference type="SUPFAM" id="SSF46689">
    <property type="entry name" value="Homeodomain-like"/>
    <property type="match status" value="1"/>
</dbReference>
<keyword evidence="2 4" id="KW-0238">DNA-binding</keyword>
<feature type="DNA-binding region" description="H-T-H motif" evidence="4">
    <location>
        <begin position="45"/>
        <end position="64"/>
    </location>
</feature>
<comment type="caution">
    <text evidence="7">The sequence shown here is derived from an EMBL/GenBank/DDBJ whole genome shotgun (WGS) entry which is preliminary data.</text>
</comment>
<feature type="region of interest" description="Disordered" evidence="5">
    <location>
        <begin position="89"/>
        <end position="109"/>
    </location>
</feature>
<dbReference type="EMBL" id="JANFNG010000016">
    <property type="protein sequence ID" value="MCQ4082876.1"/>
    <property type="molecule type" value="Genomic_DNA"/>
</dbReference>
<reference evidence="7" key="1">
    <citation type="submission" date="2022-06" db="EMBL/GenBank/DDBJ databases">
        <title>Draft genome sequence of Streptomyces sp. RB6PN25 isolated from peat swamp forest in Thailand.</title>
        <authorList>
            <person name="Duangmal K."/>
            <person name="Klaysubun C."/>
        </authorList>
    </citation>
    <scope>NUCLEOTIDE SEQUENCE</scope>
    <source>
        <strain evidence="7">RB6PN25</strain>
    </source>
</reference>
<dbReference type="PANTHER" id="PTHR30055:SF151">
    <property type="entry name" value="TRANSCRIPTIONAL REGULATORY PROTEIN"/>
    <property type="match status" value="1"/>
</dbReference>
<evidence type="ECO:0000256" key="2">
    <source>
        <dbReference type="ARBA" id="ARBA00023125"/>
    </source>
</evidence>
<dbReference type="RefSeq" id="WP_255921782.1">
    <property type="nucleotide sequence ID" value="NZ_JANFNG010000016.1"/>
</dbReference>
<proteinExistence type="predicted"/>
<protein>
    <submittedName>
        <fullName evidence="7">TetR/AcrR family transcriptional regulator</fullName>
    </submittedName>
</protein>
<dbReference type="InterPro" id="IPR004111">
    <property type="entry name" value="Repressor_TetR_C"/>
</dbReference>
<feature type="region of interest" description="Disordered" evidence="5">
    <location>
        <begin position="1"/>
        <end position="24"/>
    </location>
</feature>
<dbReference type="Pfam" id="PF00440">
    <property type="entry name" value="TetR_N"/>
    <property type="match status" value="1"/>
</dbReference>
<keyword evidence="3" id="KW-0804">Transcription</keyword>
<evidence type="ECO:0000256" key="1">
    <source>
        <dbReference type="ARBA" id="ARBA00023015"/>
    </source>
</evidence>
<feature type="compositionally biased region" description="Pro residues" evidence="5">
    <location>
        <begin position="1"/>
        <end position="12"/>
    </location>
</feature>
<sequence>MTKPPVHPPTRPTPRRRTPRNTLNRERVLDAAVSLLDHEGPDAFTMRALAERLGVGTMAVYTHFTGKDEIIDAVRERLLAEIALPAAEHAEHAGHPGHPGHPEHPGPAEPRRAVRALCRSVYRLLADHPSVLHLLTRGPVRGDEGTAVVDRLLGLLLRSGMDRSAAARAETALMQYTVGAALWTASGRRRGLAHQNGGERLRTRFAGLPADRFPHLVDLAPELASAQDGLRQYEHGLDALLDGLLGAG</sequence>
<name>A0ABT1PYY4_9ACTN</name>
<accession>A0ABT1PYY4</accession>
<dbReference type="Pfam" id="PF02909">
    <property type="entry name" value="TetR_C_1"/>
    <property type="match status" value="1"/>
</dbReference>
<dbReference type="InterPro" id="IPR036271">
    <property type="entry name" value="Tet_transcr_reg_TetR-rel_C_sf"/>
</dbReference>
<dbReference type="PRINTS" id="PR00455">
    <property type="entry name" value="HTHTETR"/>
</dbReference>
<keyword evidence="8" id="KW-1185">Reference proteome</keyword>
<evidence type="ECO:0000256" key="5">
    <source>
        <dbReference type="SAM" id="MobiDB-lite"/>
    </source>
</evidence>
<dbReference type="Gene3D" id="1.10.10.60">
    <property type="entry name" value="Homeodomain-like"/>
    <property type="match status" value="1"/>
</dbReference>
<dbReference type="Proteomes" id="UP001057702">
    <property type="component" value="Unassembled WGS sequence"/>
</dbReference>
<evidence type="ECO:0000256" key="3">
    <source>
        <dbReference type="ARBA" id="ARBA00023163"/>
    </source>
</evidence>
<dbReference type="SUPFAM" id="SSF48498">
    <property type="entry name" value="Tetracyclin repressor-like, C-terminal domain"/>
    <property type="match status" value="1"/>
</dbReference>
<evidence type="ECO:0000313" key="7">
    <source>
        <dbReference type="EMBL" id="MCQ4082876.1"/>
    </source>
</evidence>